<dbReference type="SUPFAM" id="SSF46894">
    <property type="entry name" value="C-terminal effector domain of the bipartite response regulators"/>
    <property type="match status" value="1"/>
</dbReference>
<dbReference type="InterPro" id="IPR001867">
    <property type="entry name" value="OmpR/PhoB-type_DNA-bd"/>
</dbReference>
<feature type="DNA-binding region" description="OmpR/PhoB-type" evidence="3">
    <location>
        <begin position="1"/>
        <end position="98"/>
    </location>
</feature>
<accession>A0A7X0NH53</accession>
<dbReference type="Pfam" id="PF07676">
    <property type="entry name" value="PD40"/>
    <property type="match status" value="1"/>
</dbReference>
<dbReference type="PANTHER" id="PTHR36842:SF1">
    <property type="entry name" value="PROTEIN TOLB"/>
    <property type="match status" value="1"/>
</dbReference>
<evidence type="ECO:0000313" key="6">
    <source>
        <dbReference type="EMBL" id="MBB6543372.1"/>
    </source>
</evidence>
<comment type="similarity">
    <text evidence="1">Belongs to the TolB family.</text>
</comment>
<dbReference type="GO" id="GO:0003677">
    <property type="term" value="F:DNA binding"/>
    <property type="evidence" value="ECO:0007669"/>
    <property type="project" value="UniProtKB-UniRule"/>
</dbReference>
<dbReference type="PROSITE" id="PS51755">
    <property type="entry name" value="OMPR_PHOB"/>
    <property type="match status" value="1"/>
</dbReference>
<proteinExistence type="inferred from homology"/>
<dbReference type="SUPFAM" id="SSF69304">
    <property type="entry name" value="Tricorn protease N-terminal domain"/>
    <property type="match status" value="1"/>
</dbReference>
<dbReference type="InterPro" id="IPR011659">
    <property type="entry name" value="WD40"/>
</dbReference>
<reference evidence="6 7" key="1">
    <citation type="submission" date="2020-08" db="EMBL/GenBank/DDBJ databases">
        <title>Genomic Encyclopedia of Type Strains, Phase IV (KMG-IV): sequencing the most valuable type-strain genomes for metagenomic binning, comparative biology and taxonomic classification.</title>
        <authorList>
            <person name="Goeker M."/>
        </authorList>
    </citation>
    <scope>NUCLEOTIDE SEQUENCE [LARGE SCALE GENOMIC DNA]</scope>
    <source>
        <strain evidence="6 7">DSM 26287</strain>
    </source>
</reference>
<dbReference type="InterPro" id="IPR016032">
    <property type="entry name" value="Sig_transdc_resp-reg_C-effctor"/>
</dbReference>
<evidence type="ECO:0000256" key="2">
    <source>
        <dbReference type="ARBA" id="ARBA00023125"/>
    </source>
</evidence>
<feature type="domain" description="OmpR/PhoB-type" evidence="5">
    <location>
        <begin position="1"/>
        <end position="98"/>
    </location>
</feature>
<sequence>MRFLFGDIVVDVTQVKLTKNETQLECEPRVFELLVYFCKHPDKAISRDELVTYVWGGRVVSDAAVNRAVSELRKLLEDNPSSPIWIKTVSKVGYRLAVTPTILTQSVAGDAQESGELPHDLSQAIYAAQGKSAISAWLRSKSWLFVIIAAALILVLFIFYNIKKTVLESKNNQFHLLNQYAVTTTKGSAFNPYYHASSATLFFLFRENSTAYAQVYMQKESEAAQIISTDDYYYTDVIYGGNGFVYASRLNNLEQRHCEVVKINLQTKDQSLITDCGEGVITQLAFDQKKNRLIYQSRPSISEPYALYSYLMDTGRKQQLTHPVQVGNNTGDYAFALSPSGRMLAVIEYLGEGVDKIKLLDLNTLQVIVSKAFINNVYGLVWRSEHQILASNADGLFEFDTKTITLTAKEQSDQFGRLSLGGNSRTLLTERGQKTINIFSYSTNDASIKALTSSRGISLMPVFGNNSNIMAFRSNRTGTDKVFIQPESKPAFIAEFNSVIESIGTMAWSDNDEQLVASINNALYLYSLTDKRWTALAKEFTGVHYVTFVDDSIMFSAEVDSQWNIWTLSLHNEQEEISQVTFKGGYSIQGNTNEVFYTKFNISGLYKLDLKSGVESLLIENFPIAGWRHWQLRDNKIYYLADKTYKELNLNSNITQTLHNFDERKPNSCNMAFQHNFFACEQIELSTSNIWHMQLSQ</sequence>
<dbReference type="PANTHER" id="PTHR36842">
    <property type="entry name" value="PROTEIN TOLB HOMOLOG"/>
    <property type="match status" value="1"/>
</dbReference>
<dbReference type="GO" id="GO:0006355">
    <property type="term" value="P:regulation of DNA-templated transcription"/>
    <property type="evidence" value="ECO:0007669"/>
    <property type="project" value="InterPro"/>
</dbReference>
<dbReference type="Gene3D" id="1.10.10.10">
    <property type="entry name" value="Winged helix-like DNA-binding domain superfamily/Winged helix DNA-binding domain"/>
    <property type="match status" value="1"/>
</dbReference>
<protein>
    <submittedName>
        <fullName evidence="6">DNA-binding winged helix-turn-helix (WHTH) protein</fullName>
    </submittedName>
</protein>
<dbReference type="Gene3D" id="2.120.10.30">
    <property type="entry name" value="TolB, C-terminal domain"/>
    <property type="match status" value="2"/>
</dbReference>
<dbReference type="Pfam" id="PF00486">
    <property type="entry name" value="Trans_reg_C"/>
    <property type="match status" value="1"/>
</dbReference>
<name>A0A7X0NH53_9GAMM</name>
<gene>
    <name evidence="6" type="ORF">HNQ55_001887</name>
</gene>
<dbReference type="AlphaFoldDB" id="A0A7X0NH53"/>
<evidence type="ECO:0000256" key="1">
    <source>
        <dbReference type="ARBA" id="ARBA00009820"/>
    </source>
</evidence>
<dbReference type="GO" id="GO:0000160">
    <property type="term" value="P:phosphorelay signal transduction system"/>
    <property type="evidence" value="ECO:0007669"/>
    <property type="project" value="InterPro"/>
</dbReference>
<dbReference type="Proteomes" id="UP000537141">
    <property type="component" value="Unassembled WGS sequence"/>
</dbReference>
<dbReference type="CDD" id="cd00383">
    <property type="entry name" value="trans_reg_C"/>
    <property type="match status" value="1"/>
</dbReference>
<organism evidence="6 7">
    <name type="scientific">Thalassotalea piscium</name>
    <dbReference type="NCBI Taxonomy" id="1230533"/>
    <lineage>
        <taxon>Bacteria</taxon>
        <taxon>Pseudomonadati</taxon>
        <taxon>Pseudomonadota</taxon>
        <taxon>Gammaproteobacteria</taxon>
        <taxon>Alteromonadales</taxon>
        <taxon>Colwelliaceae</taxon>
        <taxon>Thalassotalea</taxon>
    </lineage>
</organism>
<dbReference type="InterPro" id="IPR036388">
    <property type="entry name" value="WH-like_DNA-bd_sf"/>
</dbReference>
<evidence type="ECO:0000256" key="3">
    <source>
        <dbReference type="PROSITE-ProRule" id="PRU01091"/>
    </source>
</evidence>
<keyword evidence="4" id="KW-0472">Membrane</keyword>
<keyword evidence="2 3" id="KW-0238">DNA-binding</keyword>
<evidence type="ECO:0000259" key="5">
    <source>
        <dbReference type="PROSITE" id="PS51755"/>
    </source>
</evidence>
<dbReference type="SUPFAM" id="SSF82171">
    <property type="entry name" value="DPP6 N-terminal domain-like"/>
    <property type="match status" value="1"/>
</dbReference>
<evidence type="ECO:0000313" key="7">
    <source>
        <dbReference type="Proteomes" id="UP000537141"/>
    </source>
</evidence>
<keyword evidence="4" id="KW-1133">Transmembrane helix</keyword>
<dbReference type="SMART" id="SM00862">
    <property type="entry name" value="Trans_reg_C"/>
    <property type="match status" value="1"/>
</dbReference>
<keyword evidence="7" id="KW-1185">Reference proteome</keyword>
<dbReference type="InterPro" id="IPR011042">
    <property type="entry name" value="6-blade_b-propeller_TolB-like"/>
</dbReference>
<comment type="caution">
    <text evidence="6">The sequence shown here is derived from an EMBL/GenBank/DDBJ whole genome shotgun (WGS) entry which is preliminary data.</text>
</comment>
<feature type="transmembrane region" description="Helical" evidence="4">
    <location>
        <begin position="143"/>
        <end position="162"/>
    </location>
</feature>
<dbReference type="EMBL" id="JACHHU010000013">
    <property type="protein sequence ID" value="MBB6543372.1"/>
    <property type="molecule type" value="Genomic_DNA"/>
</dbReference>
<dbReference type="RefSeq" id="WP_184424162.1">
    <property type="nucleotide sequence ID" value="NZ_AP027362.1"/>
</dbReference>
<evidence type="ECO:0000256" key="4">
    <source>
        <dbReference type="SAM" id="Phobius"/>
    </source>
</evidence>
<keyword evidence="4" id="KW-0812">Transmembrane</keyword>